<protein>
    <recommendedName>
        <fullName evidence="7">Exostosin GT47 domain-containing protein</fullName>
    </recommendedName>
</protein>
<gene>
    <name evidence="8" type="ORF">SLEP1_g35917</name>
</gene>
<keyword evidence="6" id="KW-0812">Transmembrane</keyword>
<dbReference type="GO" id="GO:0016757">
    <property type="term" value="F:glycosyltransferase activity"/>
    <property type="evidence" value="ECO:0007669"/>
    <property type="project" value="UniProtKB-KW"/>
</dbReference>
<evidence type="ECO:0000256" key="4">
    <source>
        <dbReference type="ARBA" id="ARBA00022968"/>
    </source>
</evidence>
<proteinExistence type="inferred from homology"/>
<evidence type="ECO:0000256" key="1">
    <source>
        <dbReference type="ARBA" id="ARBA00004323"/>
    </source>
</evidence>
<keyword evidence="9" id="KW-1185">Reference proteome</keyword>
<evidence type="ECO:0000256" key="2">
    <source>
        <dbReference type="ARBA" id="ARBA00010271"/>
    </source>
</evidence>
<dbReference type="PANTHER" id="PTHR11062">
    <property type="entry name" value="EXOSTOSIN HEPARAN SULFATE GLYCOSYLTRANSFERASE -RELATED"/>
    <property type="match status" value="1"/>
</dbReference>
<sequence>MPMPEIVREVYAHFRDAYDRLRLPPVTFRPSFLRFLFFVFLCVIKTIFLVQFFCAEIDVSMCIFDPPFFRPPHLKGRHCPDEESCFFLDIGFKKKYADMMREFKVFVYPEGDPRTYFHTPKKLIRLYASEAYFFRNMEQSPLRTLNPNQAHMFFIPISIQKMSEKRLSVEHMRTVVEKYIRRISLKYPYWNRTHGADHFFVSCHQMALKVTQGVPDLVNRAIRVVCDPEYIDGYVKEKDLVLPHILLPFEHPAAGNDIKKRTRLVLLGDVAISEDIGLWNGTESEFSTIKNHTVSLLRERTRAYRNIAPRTLDYNTSKFCLCPGGSQTGAGRIADAIHYGCVPVVWPDQYELPFSSMMNWSAFSVQMKQDDYLAYDVLQFLEEITEAEYRNLQENTMKVQKYFQWNSPPIKYDAFHLTMYQLWQSLGLHVSDSKITQDQIDKVCPLASSCNNTEVLFLRIEIWTSQCFDQLLCLGSKGMSCLQCKNAPAVLPGKIFQENVFKVTKHSLLDVPRTSFQVKITQALYRLKGLEPFPDINDAEKRPKCVRHKVPEDLLLIIEKPYPYTCTLQDQVPGQPVPMLVSSMSTYKDLALPPVLLPFDYPAAGSDTKKRTRLVLLEGDAISEEIALLNDTKAEFFMTNNHTISLLRRRTREYKNIAPWTLDYNTSKFCLCPGGSEMSVGRIADAIHYGCVPVVWPDRYELPFSSTMNWSACSVQIKEDYYLEFDVLKFLEEIPEAEYRNLQSNTVKVQKYFQWNSPPIKYDAFYQIMYQLWWRLDQKATDYKITLALPDS</sequence>
<dbReference type="InterPro" id="IPR040911">
    <property type="entry name" value="Exostosin_GT47"/>
</dbReference>
<keyword evidence="3" id="KW-0328">Glycosyltransferase</keyword>
<reference evidence="8 9" key="1">
    <citation type="journal article" date="2021" name="Commun. Biol.">
        <title>The genome of Shorea leprosula (Dipterocarpaceae) highlights the ecological relevance of drought in aseasonal tropical rainforests.</title>
        <authorList>
            <person name="Ng K.K.S."/>
            <person name="Kobayashi M.J."/>
            <person name="Fawcett J.A."/>
            <person name="Hatakeyama M."/>
            <person name="Paape T."/>
            <person name="Ng C.H."/>
            <person name="Ang C.C."/>
            <person name="Tnah L.H."/>
            <person name="Lee C.T."/>
            <person name="Nishiyama T."/>
            <person name="Sese J."/>
            <person name="O'Brien M.J."/>
            <person name="Copetti D."/>
            <person name="Mohd Noor M.I."/>
            <person name="Ong R.C."/>
            <person name="Putra M."/>
            <person name="Sireger I.Z."/>
            <person name="Indrioko S."/>
            <person name="Kosugi Y."/>
            <person name="Izuno A."/>
            <person name="Isagi Y."/>
            <person name="Lee S.L."/>
            <person name="Shimizu K.K."/>
        </authorList>
    </citation>
    <scope>NUCLEOTIDE SEQUENCE [LARGE SCALE GENOMIC DNA]</scope>
    <source>
        <strain evidence="8">214</strain>
    </source>
</reference>
<dbReference type="PANTHER" id="PTHR11062:SF378">
    <property type="entry name" value="EXOSTOSIN GT47 DOMAIN-CONTAINING PROTEIN"/>
    <property type="match status" value="1"/>
</dbReference>
<keyword evidence="3" id="KW-0808">Transferase</keyword>
<name>A0AAV5KPS6_9ROSI</name>
<accession>A0AAV5KPS6</accession>
<evidence type="ECO:0000256" key="5">
    <source>
        <dbReference type="ARBA" id="ARBA00023034"/>
    </source>
</evidence>
<evidence type="ECO:0000259" key="7">
    <source>
        <dbReference type="Pfam" id="PF03016"/>
    </source>
</evidence>
<keyword evidence="6" id="KW-0472">Membrane</keyword>
<dbReference type="GO" id="GO:0000139">
    <property type="term" value="C:Golgi membrane"/>
    <property type="evidence" value="ECO:0007669"/>
    <property type="project" value="UniProtKB-SubCell"/>
</dbReference>
<keyword evidence="6" id="KW-1133">Transmembrane helix</keyword>
<dbReference type="Pfam" id="PF03016">
    <property type="entry name" value="Exostosin_GT47"/>
    <property type="match status" value="2"/>
</dbReference>
<keyword evidence="5" id="KW-0333">Golgi apparatus</keyword>
<evidence type="ECO:0000313" key="8">
    <source>
        <dbReference type="EMBL" id="GKV26655.1"/>
    </source>
</evidence>
<evidence type="ECO:0000256" key="6">
    <source>
        <dbReference type="SAM" id="Phobius"/>
    </source>
</evidence>
<feature type="domain" description="Exostosin GT47" evidence="7">
    <location>
        <begin position="663"/>
        <end position="724"/>
    </location>
</feature>
<keyword evidence="4" id="KW-0735">Signal-anchor</keyword>
<dbReference type="Proteomes" id="UP001054252">
    <property type="component" value="Unassembled WGS sequence"/>
</dbReference>
<dbReference type="AlphaFoldDB" id="A0AAV5KPS6"/>
<dbReference type="EMBL" id="BPVZ01000072">
    <property type="protein sequence ID" value="GKV26655.1"/>
    <property type="molecule type" value="Genomic_DNA"/>
</dbReference>
<comment type="caution">
    <text evidence="8">The sequence shown here is derived from an EMBL/GenBank/DDBJ whole genome shotgun (WGS) entry which is preliminary data.</text>
</comment>
<organism evidence="8 9">
    <name type="scientific">Rubroshorea leprosula</name>
    <dbReference type="NCBI Taxonomy" id="152421"/>
    <lineage>
        <taxon>Eukaryota</taxon>
        <taxon>Viridiplantae</taxon>
        <taxon>Streptophyta</taxon>
        <taxon>Embryophyta</taxon>
        <taxon>Tracheophyta</taxon>
        <taxon>Spermatophyta</taxon>
        <taxon>Magnoliopsida</taxon>
        <taxon>eudicotyledons</taxon>
        <taxon>Gunneridae</taxon>
        <taxon>Pentapetalae</taxon>
        <taxon>rosids</taxon>
        <taxon>malvids</taxon>
        <taxon>Malvales</taxon>
        <taxon>Dipterocarpaceae</taxon>
        <taxon>Rubroshorea</taxon>
    </lineage>
</organism>
<feature type="domain" description="Exostosin GT47" evidence="7">
    <location>
        <begin position="100"/>
        <end position="373"/>
    </location>
</feature>
<evidence type="ECO:0000256" key="3">
    <source>
        <dbReference type="ARBA" id="ARBA00022676"/>
    </source>
</evidence>
<dbReference type="InterPro" id="IPR004263">
    <property type="entry name" value="Exostosin"/>
</dbReference>
<feature type="transmembrane region" description="Helical" evidence="6">
    <location>
        <begin position="32"/>
        <end position="53"/>
    </location>
</feature>
<comment type="subcellular location">
    <subcellularLocation>
        <location evidence="1">Golgi apparatus membrane</location>
        <topology evidence="1">Single-pass type II membrane protein</topology>
    </subcellularLocation>
</comment>
<evidence type="ECO:0000313" key="9">
    <source>
        <dbReference type="Proteomes" id="UP001054252"/>
    </source>
</evidence>
<comment type="similarity">
    <text evidence="2">Belongs to the glycosyltransferase 47 family.</text>
</comment>